<dbReference type="AlphaFoldDB" id="A0A9Q3UG67"/>
<gene>
    <name evidence="1" type="ORF">IB292_21165</name>
</gene>
<dbReference type="Proteomes" id="UP000726777">
    <property type="component" value="Unassembled WGS sequence"/>
</dbReference>
<dbReference type="EMBL" id="JACVHL010000027">
    <property type="protein sequence ID" value="MCC3807532.1"/>
    <property type="molecule type" value="Genomic_DNA"/>
</dbReference>
<protein>
    <submittedName>
        <fullName evidence="1">Uncharacterized protein</fullName>
    </submittedName>
</protein>
<evidence type="ECO:0000313" key="1">
    <source>
        <dbReference type="EMBL" id="MCC3807532.1"/>
    </source>
</evidence>
<sequence length="169" mass="19787">MSHLHIEYGFCEVQHKATLFEQLVQNTSILKVKTIGNIDDKAIFAALTYSLVRPKVKGVYWIQVCIPNKRKQASAANKSNGNALEDPGVSRRKFHHYESDKIKQFKKASRIYRKQRNRILTEKNWRQHINKKGALKEFSHMFTPEREPTFFLTRSPFPTPYSLCHRPNT</sequence>
<evidence type="ECO:0000313" key="2">
    <source>
        <dbReference type="Proteomes" id="UP000726777"/>
    </source>
</evidence>
<reference evidence="1" key="1">
    <citation type="submission" date="2020-09" db="EMBL/GenBank/DDBJ databases">
        <title>Genome sequence of Vibrio parahaemolyticus isolates.</title>
        <authorList>
            <person name="Hammerl J.A."/>
            <person name="Strauch E."/>
        </authorList>
    </citation>
    <scope>NUCLEOTIDE SEQUENCE</scope>
    <source>
        <strain evidence="1">17-VB00146</strain>
    </source>
</reference>
<dbReference type="RefSeq" id="WP_243186463.1">
    <property type="nucleotide sequence ID" value="NZ_JAESOX010000020.1"/>
</dbReference>
<accession>A0A9Q3UG67</accession>
<comment type="caution">
    <text evidence="1">The sequence shown here is derived from an EMBL/GenBank/DDBJ whole genome shotgun (WGS) entry which is preliminary data.</text>
</comment>
<organism evidence="1 2">
    <name type="scientific">Vibrio parahaemolyticus</name>
    <dbReference type="NCBI Taxonomy" id="670"/>
    <lineage>
        <taxon>Bacteria</taxon>
        <taxon>Pseudomonadati</taxon>
        <taxon>Pseudomonadota</taxon>
        <taxon>Gammaproteobacteria</taxon>
        <taxon>Vibrionales</taxon>
        <taxon>Vibrionaceae</taxon>
        <taxon>Vibrio</taxon>
    </lineage>
</organism>
<proteinExistence type="predicted"/>
<name>A0A9Q3UG67_VIBPH</name>